<dbReference type="Gene3D" id="3.40.50.1820">
    <property type="entry name" value="alpha/beta hydrolase"/>
    <property type="match status" value="1"/>
</dbReference>
<dbReference type="SUPFAM" id="SSF53474">
    <property type="entry name" value="alpha/beta-Hydrolases"/>
    <property type="match status" value="1"/>
</dbReference>
<feature type="region of interest" description="Disordered" evidence="1">
    <location>
        <begin position="81"/>
        <end position="128"/>
    </location>
</feature>
<gene>
    <name evidence="2" type="ORF">AVDCRST_MAG21-1569</name>
</gene>
<dbReference type="AlphaFoldDB" id="A0A6J4N8P6"/>
<name>A0A6J4N8P6_9ACTN</name>
<evidence type="ECO:0000256" key="1">
    <source>
        <dbReference type="SAM" id="MobiDB-lite"/>
    </source>
</evidence>
<dbReference type="EMBL" id="CADCUL010000137">
    <property type="protein sequence ID" value="CAA9378023.1"/>
    <property type="molecule type" value="Genomic_DNA"/>
</dbReference>
<organism evidence="2">
    <name type="scientific">uncultured Nocardioidaceae bacterium</name>
    <dbReference type="NCBI Taxonomy" id="253824"/>
    <lineage>
        <taxon>Bacteria</taxon>
        <taxon>Bacillati</taxon>
        <taxon>Actinomycetota</taxon>
        <taxon>Actinomycetes</taxon>
        <taxon>Propionibacteriales</taxon>
        <taxon>Nocardioidaceae</taxon>
        <taxon>environmental samples</taxon>
    </lineage>
</organism>
<evidence type="ECO:0008006" key="3">
    <source>
        <dbReference type="Google" id="ProtNLM"/>
    </source>
</evidence>
<feature type="compositionally biased region" description="Polar residues" evidence="1">
    <location>
        <begin position="86"/>
        <end position="97"/>
    </location>
</feature>
<sequence length="382" mass="41701">MTWILVVAVLLVMAFYAGGGWYFAGRINSGALAVRHPADRTVELVDLTAGEVTLRETNNDIPALEGDATYGLVWDGGHGEVYGPPTKTSDSQGTEVSRSFRLTDGSPPTAGETVSVDRDVYPPEDPAETLGTRVSEVEYTSPAGTFGAWFVPGRGRTWVIFTHGALGSDRSEALRAMQTTTDLHLPSLAIEYRNDSEVPQDSSGRYQYGRTEWRDLQGAVRYALDRGAARVTLVGYSMGAAITAAFLQHSSLASKVNRVVLDSPMLDLRRTIEYGAQQVPLPVFGSPPGSLVWVAERIAAARYDLDWDAVDYLEDPSWLTVPALVFQGEQDLRVPIDTGRRLRSAEPDLVTLVEVNGAGHVEAWNWGPQAYDRKLAAFLTRP</sequence>
<evidence type="ECO:0000313" key="2">
    <source>
        <dbReference type="EMBL" id="CAA9378023.1"/>
    </source>
</evidence>
<protein>
    <recommendedName>
        <fullName evidence="3">AB hydrolase-1 domain-containing protein</fullName>
    </recommendedName>
</protein>
<dbReference type="InterPro" id="IPR029058">
    <property type="entry name" value="AB_hydrolase_fold"/>
</dbReference>
<accession>A0A6J4N8P6</accession>
<proteinExistence type="predicted"/>
<reference evidence="2" key="1">
    <citation type="submission" date="2020-02" db="EMBL/GenBank/DDBJ databases">
        <authorList>
            <person name="Meier V. D."/>
        </authorList>
    </citation>
    <scope>NUCLEOTIDE SEQUENCE</scope>
    <source>
        <strain evidence="2">AVDCRST_MAG21</strain>
    </source>
</reference>